<dbReference type="Gene3D" id="1.10.260.40">
    <property type="entry name" value="lambda repressor-like DNA-binding domains"/>
    <property type="match status" value="1"/>
</dbReference>
<dbReference type="RefSeq" id="WP_184996317.1">
    <property type="nucleotide sequence ID" value="NZ_BOMK01000031.1"/>
</dbReference>
<proteinExistence type="predicted"/>
<dbReference type="InterPro" id="IPR010982">
    <property type="entry name" value="Lambda_DNA-bd_dom_sf"/>
</dbReference>
<accession>A0A7W7MSZ0</accession>
<dbReference type="Proteomes" id="UP000578112">
    <property type="component" value="Unassembled WGS sequence"/>
</dbReference>
<dbReference type="InterPro" id="IPR001387">
    <property type="entry name" value="Cro/C1-type_HTH"/>
</dbReference>
<keyword evidence="3" id="KW-1185">Reference proteome</keyword>
<dbReference type="AlphaFoldDB" id="A0A7W7MSZ0"/>
<dbReference type="SMART" id="SM00530">
    <property type="entry name" value="HTH_XRE"/>
    <property type="match status" value="1"/>
</dbReference>
<name>A0A7W7MSZ0_9ACTN</name>
<dbReference type="SUPFAM" id="SSF47413">
    <property type="entry name" value="lambda repressor-like DNA-binding domains"/>
    <property type="match status" value="1"/>
</dbReference>
<protein>
    <submittedName>
        <fullName evidence="2">Transcriptional regulator with XRE-family HTH domain</fullName>
    </submittedName>
</protein>
<dbReference type="PROSITE" id="PS50943">
    <property type="entry name" value="HTH_CROC1"/>
    <property type="match status" value="1"/>
</dbReference>
<evidence type="ECO:0000259" key="1">
    <source>
        <dbReference type="PROSITE" id="PS50943"/>
    </source>
</evidence>
<feature type="domain" description="HTH cro/C1-type" evidence="1">
    <location>
        <begin position="8"/>
        <end position="56"/>
    </location>
</feature>
<evidence type="ECO:0000313" key="3">
    <source>
        <dbReference type="Proteomes" id="UP000578112"/>
    </source>
</evidence>
<comment type="caution">
    <text evidence="2">The sequence shown here is derived from an EMBL/GenBank/DDBJ whole genome shotgun (WGS) entry which is preliminary data.</text>
</comment>
<organism evidence="2 3">
    <name type="scientific">Actinoplanes digitatis</name>
    <dbReference type="NCBI Taxonomy" id="1868"/>
    <lineage>
        <taxon>Bacteria</taxon>
        <taxon>Bacillati</taxon>
        <taxon>Actinomycetota</taxon>
        <taxon>Actinomycetes</taxon>
        <taxon>Micromonosporales</taxon>
        <taxon>Micromonosporaceae</taxon>
        <taxon>Actinoplanes</taxon>
    </lineage>
</organism>
<dbReference type="CDD" id="cd00093">
    <property type="entry name" value="HTH_XRE"/>
    <property type="match status" value="1"/>
</dbReference>
<gene>
    <name evidence="2" type="ORF">BJ971_005786</name>
</gene>
<dbReference type="Pfam" id="PF13560">
    <property type="entry name" value="HTH_31"/>
    <property type="match status" value="1"/>
</dbReference>
<dbReference type="GO" id="GO:0003677">
    <property type="term" value="F:DNA binding"/>
    <property type="evidence" value="ECO:0007669"/>
    <property type="project" value="InterPro"/>
</dbReference>
<sequence length="359" mass="38587">MDDLRARLREAREAEGKKASAVAARAHISAAHLSNIEACRRSLTDTVLLAYAQVLGEDCMQRRGLILGAIGAGVLGPVAARELIRGGFTAALAKRGAEDEWRAQVIQYGRDYMEIGAAALQDRLATDLVLVQQQLNSPGMWASAARLLTTYGKTTGDPVEALRWYRIAAAAADRSEDLGVRVWVRGRAAIALAYEGAALATAERLADQAIGLSDRPSLGRLNSLVARAHVAAGRGDHRGAVAADSEARRVFDRVASPDGEISDFAVPPWRMATFRSMLWARLGDVRRGEQAQAEADGGRPAELTRFATHIELHRGLMLAHAGDKSGGLEYARAAMDALPAERRSQTLRLVLDEVARAVA</sequence>
<dbReference type="EMBL" id="JACHNH010000001">
    <property type="protein sequence ID" value="MBB4765230.1"/>
    <property type="molecule type" value="Genomic_DNA"/>
</dbReference>
<reference evidence="2 3" key="1">
    <citation type="submission" date="2020-08" db="EMBL/GenBank/DDBJ databases">
        <title>Sequencing the genomes of 1000 actinobacteria strains.</title>
        <authorList>
            <person name="Klenk H.-P."/>
        </authorList>
    </citation>
    <scope>NUCLEOTIDE SEQUENCE [LARGE SCALE GENOMIC DNA]</scope>
    <source>
        <strain evidence="2 3">DSM 43149</strain>
    </source>
</reference>
<evidence type="ECO:0000313" key="2">
    <source>
        <dbReference type="EMBL" id="MBB4765230.1"/>
    </source>
</evidence>